<dbReference type="Gene3D" id="1.20.1280.50">
    <property type="match status" value="1"/>
</dbReference>
<gene>
    <name evidence="3" type="primary">LOC18602763</name>
</gene>
<dbReference type="GeneID" id="18602763"/>
<dbReference type="SMART" id="SM00256">
    <property type="entry name" value="FBOX"/>
    <property type="match status" value="1"/>
</dbReference>
<dbReference type="SUPFAM" id="SSF81383">
    <property type="entry name" value="F-box domain"/>
    <property type="match status" value="1"/>
</dbReference>
<dbReference type="AlphaFoldDB" id="A0AB32V8Z5"/>
<proteinExistence type="predicted"/>
<dbReference type="InterPro" id="IPR025886">
    <property type="entry name" value="PP2-like"/>
</dbReference>
<dbReference type="PANTHER" id="PTHR32278:SF135">
    <property type="entry name" value="F-BOX PROTEIN PP2-B12"/>
    <property type="match status" value="1"/>
</dbReference>
<dbReference type="KEGG" id="tcc:18602763"/>
<dbReference type="CDD" id="cd22162">
    <property type="entry name" value="F-box_AtSKIP3-like"/>
    <property type="match status" value="1"/>
</dbReference>
<dbReference type="Proteomes" id="UP000694886">
    <property type="component" value="Chromosome 4"/>
</dbReference>
<reference evidence="2" key="1">
    <citation type="journal article" date="1997" name="Nucleic Acids Res.">
        <title>tRNAscan-SE: a program for improved detection of transfer RNA genes in genomic sequence.</title>
        <authorList>
            <person name="Lowe T.M."/>
            <person name="Eddy S.R."/>
        </authorList>
    </citation>
    <scope>NUCLEOTIDE SEQUENCE [LARGE SCALE GENOMIC DNA]</scope>
    <source>
        <strain evidence="2">r\B97-61/B2</strain>
    </source>
</reference>
<dbReference type="Gramene" id="Tc04v2_t016870.1">
    <property type="protein sequence ID" value="Tc04v2_p016870.1"/>
    <property type="gene ID" value="Tc04v2_g016870"/>
</dbReference>
<accession>A0AB32V8Z5</accession>
<dbReference type="Pfam" id="PF14299">
    <property type="entry name" value="PP2"/>
    <property type="match status" value="1"/>
</dbReference>
<dbReference type="PANTHER" id="PTHR32278">
    <property type="entry name" value="F-BOX DOMAIN-CONTAINING PROTEIN"/>
    <property type="match status" value="1"/>
</dbReference>
<dbReference type="InterPro" id="IPR001810">
    <property type="entry name" value="F-box_dom"/>
</dbReference>
<reference evidence="3" key="2">
    <citation type="submission" date="2025-08" db="UniProtKB">
        <authorList>
            <consortium name="RefSeq"/>
        </authorList>
    </citation>
    <scope>IDENTIFICATION</scope>
</reference>
<sequence>MDFTRVLPEECLCLIISLTSPRDACRSALVSPAMRSVADSDAVWERSLPCDYKEIISGSSSSSSSLLSLPKKDLYFRLSLHPLLLENGSKSFQLEKETGKKCYMLGARALSIIWEDEPEYWGWTSIPESRFSEVAKLEIVWWLEVKGKIKTRILSSRTSYAAYLVFKFDDEYRYGFRNRSVSLCVNVQGGASGEVRDVLLDPSENMPRQARERGNGWMEIEMGEFWNECGDDGTVECILWEVNTAYRKEGLIIEGIELRPKDIGS</sequence>
<organism evidence="2 3">
    <name type="scientific">Theobroma cacao</name>
    <name type="common">Cacao</name>
    <name type="synonym">Cocoa</name>
    <dbReference type="NCBI Taxonomy" id="3641"/>
    <lineage>
        <taxon>Eukaryota</taxon>
        <taxon>Viridiplantae</taxon>
        <taxon>Streptophyta</taxon>
        <taxon>Embryophyta</taxon>
        <taxon>Tracheophyta</taxon>
        <taxon>Spermatophyta</taxon>
        <taxon>Magnoliopsida</taxon>
        <taxon>eudicotyledons</taxon>
        <taxon>Gunneridae</taxon>
        <taxon>Pentapetalae</taxon>
        <taxon>rosids</taxon>
        <taxon>malvids</taxon>
        <taxon>Malvales</taxon>
        <taxon>Malvaceae</taxon>
        <taxon>Byttnerioideae</taxon>
        <taxon>Theobroma</taxon>
    </lineage>
</organism>
<dbReference type="Pfam" id="PF12937">
    <property type="entry name" value="F-box-like"/>
    <property type="match status" value="1"/>
</dbReference>
<evidence type="ECO:0000313" key="3">
    <source>
        <dbReference type="RefSeq" id="XP_007034419.2"/>
    </source>
</evidence>
<feature type="domain" description="F-box" evidence="1">
    <location>
        <begin position="7"/>
        <end position="47"/>
    </location>
</feature>
<dbReference type="InterPro" id="IPR036047">
    <property type="entry name" value="F-box-like_dom_sf"/>
</dbReference>
<dbReference type="RefSeq" id="XP_007034419.2">
    <property type="nucleotide sequence ID" value="XM_007034357.2"/>
</dbReference>
<evidence type="ECO:0000313" key="2">
    <source>
        <dbReference type="Proteomes" id="UP000694886"/>
    </source>
</evidence>
<evidence type="ECO:0000259" key="1">
    <source>
        <dbReference type="SMART" id="SM00256"/>
    </source>
</evidence>
<protein>
    <submittedName>
        <fullName evidence="3">F-box protein PP2-B12</fullName>
    </submittedName>
</protein>
<name>A0AB32V8Z5_THECC</name>